<sequence>MAYFDETMKQVIEPAITALCKKYKVRAKLSINKKHDTVKLTIKRGKLALFGSDLKGQGCIQMSHYSPDVVPGEDANNFLFTAFAILNAGNYNKSPIPNAYCDPAFYVVVKIGTKTKPYAII</sequence>
<accession>A0A6J5L9Q7</accession>
<proteinExistence type="predicted"/>
<name>A0A6J5L9Q7_9CAUD</name>
<reference evidence="1" key="1">
    <citation type="submission" date="2020-04" db="EMBL/GenBank/DDBJ databases">
        <authorList>
            <person name="Chiriac C."/>
            <person name="Salcher M."/>
            <person name="Ghai R."/>
            <person name="Kavagutti S V."/>
        </authorList>
    </citation>
    <scope>NUCLEOTIDE SEQUENCE</scope>
</reference>
<dbReference type="EMBL" id="LR796237">
    <property type="protein sequence ID" value="CAB4130033.1"/>
    <property type="molecule type" value="Genomic_DNA"/>
</dbReference>
<organism evidence="1">
    <name type="scientific">uncultured Caudovirales phage</name>
    <dbReference type="NCBI Taxonomy" id="2100421"/>
    <lineage>
        <taxon>Viruses</taxon>
        <taxon>Duplodnaviria</taxon>
        <taxon>Heunggongvirae</taxon>
        <taxon>Uroviricota</taxon>
        <taxon>Caudoviricetes</taxon>
        <taxon>Peduoviridae</taxon>
        <taxon>Maltschvirus</taxon>
        <taxon>Maltschvirus maltsch</taxon>
    </lineage>
</organism>
<evidence type="ECO:0000313" key="1">
    <source>
        <dbReference type="EMBL" id="CAB4130033.1"/>
    </source>
</evidence>
<gene>
    <name evidence="1" type="ORF">UFOVP116_236</name>
</gene>
<protein>
    <submittedName>
        <fullName evidence="1">Uncharacterized protein</fullName>
    </submittedName>
</protein>